<protein>
    <submittedName>
        <fullName evidence="1">Uncharacterized protein</fullName>
    </submittedName>
</protein>
<reference evidence="1 2" key="1">
    <citation type="submission" date="2014-06" db="EMBL/GenBank/DDBJ databases">
        <authorList>
            <person name="Swart Estienne"/>
        </authorList>
    </citation>
    <scope>NUCLEOTIDE SEQUENCE [LARGE SCALE GENOMIC DNA]</scope>
    <source>
        <strain evidence="1 2">130c</strain>
    </source>
</reference>
<evidence type="ECO:0000313" key="1">
    <source>
        <dbReference type="EMBL" id="CDW84405.1"/>
    </source>
</evidence>
<dbReference type="InParanoid" id="A0A078APZ1"/>
<dbReference type="Proteomes" id="UP000039865">
    <property type="component" value="Unassembled WGS sequence"/>
</dbReference>
<name>A0A078APZ1_STYLE</name>
<organism evidence="1 2">
    <name type="scientific">Stylonychia lemnae</name>
    <name type="common">Ciliate</name>
    <dbReference type="NCBI Taxonomy" id="5949"/>
    <lineage>
        <taxon>Eukaryota</taxon>
        <taxon>Sar</taxon>
        <taxon>Alveolata</taxon>
        <taxon>Ciliophora</taxon>
        <taxon>Intramacronucleata</taxon>
        <taxon>Spirotrichea</taxon>
        <taxon>Stichotrichia</taxon>
        <taxon>Sporadotrichida</taxon>
        <taxon>Oxytrichidae</taxon>
        <taxon>Stylonychinae</taxon>
        <taxon>Stylonychia</taxon>
    </lineage>
</organism>
<gene>
    <name evidence="1" type="primary">Contig1753.g1899</name>
    <name evidence="1" type="ORF">STYLEM_13467</name>
</gene>
<dbReference type="EMBL" id="CCKQ01012770">
    <property type="protein sequence ID" value="CDW84405.1"/>
    <property type="molecule type" value="Genomic_DNA"/>
</dbReference>
<sequence>MLPYQSFQAKKHNNIYLINPTQITSTMAQIKYNNLKEANSNILTTMEFDVWVQQQMFKFIQSEMMLDLMHYHIIIMIPREMSLNNKEIEWFRTQIEFCISKINDLQYLQLTSSVSDLTEQYDEQIQQILIAKREKPKRVSSEWLKTLQ</sequence>
<keyword evidence="2" id="KW-1185">Reference proteome</keyword>
<accession>A0A078APZ1</accession>
<proteinExistence type="predicted"/>
<evidence type="ECO:0000313" key="2">
    <source>
        <dbReference type="Proteomes" id="UP000039865"/>
    </source>
</evidence>
<dbReference type="AlphaFoldDB" id="A0A078APZ1"/>